<dbReference type="AlphaFoldDB" id="A0AA88K789"/>
<dbReference type="PANTHER" id="PTHR46797">
    <property type="entry name" value="HTH-TYPE TRANSCRIPTIONAL REGULATOR"/>
    <property type="match status" value="1"/>
</dbReference>
<protein>
    <submittedName>
        <fullName evidence="3">Helix-turn-helix transcriptional regulator</fullName>
    </submittedName>
</protein>
<feature type="domain" description="HTH cro/C1-type" evidence="2">
    <location>
        <begin position="25"/>
        <end position="79"/>
    </location>
</feature>
<evidence type="ECO:0000313" key="3">
    <source>
        <dbReference type="EMBL" id="KAA9338714.1"/>
    </source>
</evidence>
<dbReference type="GO" id="GO:0003700">
    <property type="term" value="F:DNA-binding transcription factor activity"/>
    <property type="evidence" value="ECO:0007669"/>
    <property type="project" value="TreeGrafter"/>
</dbReference>
<dbReference type="SUPFAM" id="SSF47413">
    <property type="entry name" value="lambda repressor-like DNA-binding domains"/>
    <property type="match status" value="1"/>
</dbReference>
<evidence type="ECO:0000313" key="4">
    <source>
        <dbReference type="Proteomes" id="UP000326380"/>
    </source>
</evidence>
<dbReference type="PROSITE" id="PS50943">
    <property type="entry name" value="HTH_CROC1"/>
    <property type="match status" value="1"/>
</dbReference>
<keyword evidence="4" id="KW-1185">Reference proteome</keyword>
<accession>A0AA88K789</accession>
<sequence length="89" mass="10090">MLRNDYRSLPPVKNPGGVKIFGDHLRRLREAREWSQVELADYANVSNMTVHRIETAQFAATIDVLLSLSKALQMPLHELVKCPGMEEAD</sequence>
<dbReference type="Gene3D" id="1.10.260.40">
    <property type="entry name" value="lambda repressor-like DNA-binding domains"/>
    <property type="match status" value="1"/>
</dbReference>
<dbReference type="EMBL" id="VTWU01000002">
    <property type="protein sequence ID" value="KAA9338714.1"/>
    <property type="molecule type" value="Genomic_DNA"/>
</dbReference>
<proteinExistence type="predicted"/>
<keyword evidence="1" id="KW-0238">DNA-binding</keyword>
<dbReference type="Pfam" id="PF01381">
    <property type="entry name" value="HTH_3"/>
    <property type="match status" value="1"/>
</dbReference>
<evidence type="ECO:0000256" key="1">
    <source>
        <dbReference type="ARBA" id="ARBA00023125"/>
    </source>
</evidence>
<organism evidence="3 4">
    <name type="scientific">Hymenobacter busanensis</name>
    <dbReference type="NCBI Taxonomy" id="2607656"/>
    <lineage>
        <taxon>Bacteria</taxon>
        <taxon>Pseudomonadati</taxon>
        <taxon>Bacteroidota</taxon>
        <taxon>Cytophagia</taxon>
        <taxon>Cytophagales</taxon>
        <taxon>Hymenobacteraceae</taxon>
        <taxon>Hymenobacter</taxon>
    </lineage>
</organism>
<dbReference type="CDD" id="cd00093">
    <property type="entry name" value="HTH_XRE"/>
    <property type="match status" value="1"/>
</dbReference>
<gene>
    <name evidence="3" type="ORF">F0P96_07800</name>
</gene>
<dbReference type="SMART" id="SM00530">
    <property type="entry name" value="HTH_XRE"/>
    <property type="match status" value="1"/>
</dbReference>
<dbReference type="PANTHER" id="PTHR46797:SF1">
    <property type="entry name" value="METHYLPHOSPHONATE SYNTHASE"/>
    <property type="match status" value="1"/>
</dbReference>
<dbReference type="GO" id="GO:0005829">
    <property type="term" value="C:cytosol"/>
    <property type="evidence" value="ECO:0007669"/>
    <property type="project" value="TreeGrafter"/>
</dbReference>
<dbReference type="Proteomes" id="UP000326380">
    <property type="component" value="Unassembled WGS sequence"/>
</dbReference>
<evidence type="ECO:0000259" key="2">
    <source>
        <dbReference type="PROSITE" id="PS50943"/>
    </source>
</evidence>
<comment type="caution">
    <text evidence="3">The sequence shown here is derived from an EMBL/GenBank/DDBJ whole genome shotgun (WGS) entry which is preliminary data.</text>
</comment>
<dbReference type="GO" id="GO:0003677">
    <property type="term" value="F:DNA binding"/>
    <property type="evidence" value="ECO:0007669"/>
    <property type="project" value="UniProtKB-KW"/>
</dbReference>
<reference evidence="3 4" key="1">
    <citation type="submission" date="2019-09" db="EMBL/GenBank/DDBJ databases">
        <title>Genome sequence of Hymenobacter sp. M3.</title>
        <authorList>
            <person name="Srinivasan S."/>
        </authorList>
    </citation>
    <scope>NUCLEOTIDE SEQUENCE [LARGE SCALE GENOMIC DNA]</scope>
    <source>
        <strain evidence="3 4">M3</strain>
    </source>
</reference>
<name>A0AA88K789_9BACT</name>
<dbReference type="InterPro" id="IPR001387">
    <property type="entry name" value="Cro/C1-type_HTH"/>
</dbReference>
<dbReference type="InterPro" id="IPR010982">
    <property type="entry name" value="Lambda_DNA-bd_dom_sf"/>
</dbReference>
<dbReference type="InterPro" id="IPR050807">
    <property type="entry name" value="TransReg_Diox_bact_type"/>
</dbReference>